<feature type="domain" description="Alcohol dehydrogenase-like N-terminal" evidence="2">
    <location>
        <begin position="117"/>
        <end position="179"/>
    </location>
</feature>
<keyword evidence="4" id="KW-1185">Reference proteome</keyword>
<evidence type="ECO:0000259" key="2">
    <source>
        <dbReference type="Pfam" id="PF08240"/>
    </source>
</evidence>
<dbReference type="KEGG" id="pic:PICST_83025"/>
<name>A3LSI7_PICST</name>
<evidence type="ECO:0000313" key="4">
    <source>
        <dbReference type="Proteomes" id="UP000002258"/>
    </source>
</evidence>
<dbReference type="GeneID" id="4837853"/>
<accession>A3LSI7</accession>
<sequence>MSEETPKKKKSVGFAPLPEEDLKSHHEDLKKKEQEKLKSNPFHKIPPELSYLEKKAPAPKALPSYRPKKAASLSGTSSVADIDIRKLHYFNIKDISVQNKETELNFNYPVIDLPLPANQVLVDIKYASLNSFDLSKINRYLLNLSNTKVGLGYEFAGIITDVGSAIESNGTFARGDAVVGIVDPLDRKGTLSTSLVVNPSRDILVKLGDDALARAMNINIELSFDNSDADTNSFEVDSSSDDSIDDQAAVPTKSVREKKKSPYTIDPEIPTLAKFASFPVLYCRAKQMLAHTKFAHNSGNILINGADTNLGFTFIQLLNSPVYNFNKLNLILIVRDSNYKYMSNFVKQFTIGHYYDETKPKHITILTYDMVNEDLVLPGEKTPINYKKKDYFASEVIEALFKPHTPLVDPPISAENIGQYKLDLLVDLVGSKMYFQDSIRFSKLDKIDLPLREHTNVPLEELFNARVKEPFLVKLLKPKKTGSAFVSGCKFSLSEPTYRIDQAIDYSEASVINPWAAKWSSNLFNNWTNYNYFEELELRIDYHWVEEGLRLLLEDQLKFRIDDFSDWRNDYRGHIKQLRTEDGKVLFKIEDF</sequence>
<dbReference type="OrthoDB" id="201656at2759"/>
<dbReference type="Proteomes" id="UP000002258">
    <property type="component" value="Chromosome 3"/>
</dbReference>
<dbReference type="Pfam" id="PF08240">
    <property type="entry name" value="ADH_N"/>
    <property type="match status" value="1"/>
</dbReference>
<dbReference type="InParanoid" id="A3LSI7"/>
<dbReference type="PANTHER" id="PTHR43482:SF1">
    <property type="entry name" value="PROTEIN AST1-RELATED"/>
    <property type="match status" value="1"/>
</dbReference>
<dbReference type="EMBL" id="CP000497">
    <property type="protein sequence ID" value="ABN65912.2"/>
    <property type="molecule type" value="Genomic_DNA"/>
</dbReference>
<dbReference type="eggNOG" id="KOG1198">
    <property type="taxonomic scope" value="Eukaryota"/>
</dbReference>
<dbReference type="RefSeq" id="XP_001383941.2">
    <property type="nucleotide sequence ID" value="XM_001383904.1"/>
</dbReference>
<feature type="region of interest" description="Disordered" evidence="1">
    <location>
        <begin position="1"/>
        <end position="50"/>
    </location>
</feature>
<dbReference type="InterPro" id="IPR013154">
    <property type="entry name" value="ADH-like_N"/>
</dbReference>
<evidence type="ECO:0000313" key="3">
    <source>
        <dbReference type="EMBL" id="ABN65912.2"/>
    </source>
</evidence>
<dbReference type="AlphaFoldDB" id="A3LSI7"/>
<gene>
    <name evidence="3" type="ORF">PICST_83025</name>
</gene>
<protein>
    <recommendedName>
        <fullName evidence="2">Alcohol dehydrogenase-like N-terminal domain-containing protein</fullName>
    </recommendedName>
</protein>
<proteinExistence type="predicted"/>
<dbReference type="OMA" id="QFHYTTI"/>
<feature type="region of interest" description="Disordered" evidence="1">
    <location>
        <begin position="233"/>
        <end position="261"/>
    </location>
</feature>
<dbReference type="Gene3D" id="3.90.180.10">
    <property type="entry name" value="Medium-chain alcohol dehydrogenases, catalytic domain"/>
    <property type="match status" value="1"/>
</dbReference>
<dbReference type="InterPro" id="IPR011032">
    <property type="entry name" value="GroES-like_sf"/>
</dbReference>
<dbReference type="InterPro" id="IPR052585">
    <property type="entry name" value="Lipid_raft_assoc_Zn_ADH"/>
</dbReference>
<reference evidence="3 4" key="1">
    <citation type="journal article" date="2007" name="Nat. Biotechnol.">
        <title>Genome sequence of the lignocellulose-bioconverting and xylose-fermenting yeast Pichia stipitis.</title>
        <authorList>
            <person name="Jeffries T.W."/>
            <person name="Grigoriev I.V."/>
            <person name="Grimwood J."/>
            <person name="Laplaza J.M."/>
            <person name="Aerts A."/>
            <person name="Salamov A."/>
            <person name="Schmutz J."/>
            <person name="Lindquist E."/>
            <person name="Dehal P."/>
            <person name="Shapiro H."/>
            <person name="Jin Y.S."/>
            <person name="Passoth V."/>
            <person name="Richardson P.M."/>
        </authorList>
    </citation>
    <scope>NUCLEOTIDE SEQUENCE [LARGE SCALE GENOMIC DNA]</scope>
    <source>
        <strain evidence="4">ATCC 58785 / CBS 6054 / NBRC 10063 / NRRL Y-11545</strain>
    </source>
</reference>
<organism evidence="3 4">
    <name type="scientific">Scheffersomyces stipitis (strain ATCC 58785 / CBS 6054 / NBRC 10063 / NRRL Y-11545)</name>
    <name type="common">Yeast</name>
    <name type="synonym">Pichia stipitis</name>
    <dbReference type="NCBI Taxonomy" id="322104"/>
    <lineage>
        <taxon>Eukaryota</taxon>
        <taxon>Fungi</taxon>
        <taxon>Dikarya</taxon>
        <taxon>Ascomycota</taxon>
        <taxon>Saccharomycotina</taxon>
        <taxon>Pichiomycetes</taxon>
        <taxon>Debaryomycetaceae</taxon>
        <taxon>Scheffersomyces</taxon>
    </lineage>
</organism>
<dbReference type="PANTHER" id="PTHR43482">
    <property type="entry name" value="PROTEIN AST1-RELATED"/>
    <property type="match status" value="1"/>
</dbReference>
<feature type="compositionally biased region" description="Basic and acidic residues" evidence="1">
    <location>
        <begin position="20"/>
        <end position="38"/>
    </location>
</feature>
<dbReference type="STRING" id="322104.A3LSI7"/>
<dbReference type="HOGENOM" id="CLU_020748_0_0_1"/>
<evidence type="ECO:0000256" key="1">
    <source>
        <dbReference type="SAM" id="MobiDB-lite"/>
    </source>
</evidence>
<dbReference type="SUPFAM" id="SSF50129">
    <property type="entry name" value="GroES-like"/>
    <property type="match status" value="1"/>
</dbReference>